<sequence length="354" mass="41142">MSEPVIDFIDPTPYIDLLNVDLAIFTLINPEYKDLDRDDFTLNGVKVTCLDIQFPSSIVNHDPQLLDYNEIYHKYASSNKTERDLIGYREALRELNKRISDKIRDTFMNCINPTSQLGSQLVHYFDTLLFATLFLYDKLWDAYETDFAGTVSVNNSIRDLDFRKQPHYYRAHQQVKYISTLLYGYYKSGKAPAEINIISNHKPHIQNDPILTSWVLQSLIESILNNKLPISTDYYGVQLKNIISKLNNSTDSEALTQLKDLSNSNPPVFVNAKRKVTRRFCLELHKVFCHYTSPNVNNITIPHLTVYVNILKEFKMDDFTTHERIPTTASTKSRKFLSEERLRELLTREDKPAQ</sequence>
<protein>
    <submittedName>
        <fullName evidence="1">Uncharacterized protein</fullName>
    </submittedName>
</protein>
<dbReference type="RefSeq" id="WP_191189110.1">
    <property type="nucleotide sequence ID" value="NZ_JACWMY010000005.1"/>
</dbReference>
<dbReference type="EMBL" id="JACWMY010000005">
    <property type="protein sequence ID" value="MBD1364447.1"/>
    <property type="molecule type" value="Genomic_DNA"/>
</dbReference>
<evidence type="ECO:0000313" key="1">
    <source>
        <dbReference type="EMBL" id="MBD1364447.1"/>
    </source>
</evidence>
<reference evidence="1 2" key="1">
    <citation type="submission" date="2020-09" db="EMBL/GenBank/DDBJ databases">
        <title>Novel species of Mucilaginibacter isolated from a glacier on the Tibetan Plateau.</title>
        <authorList>
            <person name="Liu Q."/>
            <person name="Xin Y.-H."/>
        </authorList>
    </citation>
    <scope>NUCLEOTIDE SEQUENCE [LARGE SCALE GENOMIC DNA]</scope>
    <source>
        <strain evidence="1 2">ZT4R22</strain>
    </source>
</reference>
<dbReference type="Proteomes" id="UP000606600">
    <property type="component" value="Unassembled WGS sequence"/>
</dbReference>
<comment type="caution">
    <text evidence="1">The sequence shown here is derived from an EMBL/GenBank/DDBJ whole genome shotgun (WGS) entry which is preliminary data.</text>
</comment>
<keyword evidence="2" id="KW-1185">Reference proteome</keyword>
<name>A0ABR7WSF3_9SPHI</name>
<proteinExistence type="predicted"/>
<evidence type="ECO:0000313" key="2">
    <source>
        <dbReference type="Proteomes" id="UP000606600"/>
    </source>
</evidence>
<gene>
    <name evidence="1" type="ORF">IDJ77_11565</name>
</gene>
<accession>A0ABR7WSF3</accession>
<organism evidence="1 2">
    <name type="scientific">Mucilaginibacter pankratovii</name>
    <dbReference type="NCBI Taxonomy" id="2772110"/>
    <lineage>
        <taxon>Bacteria</taxon>
        <taxon>Pseudomonadati</taxon>
        <taxon>Bacteroidota</taxon>
        <taxon>Sphingobacteriia</taxon>
        <taxon>Sphingobacteriales</taxon>
        <taxon>Sphingobacteriaceae</taxon>
        <taxon>Mucilaginibacter</taxon>
    </lineage>
</organism>